<protein>
    <submittedName>
        <fullName evidence="2">Cytochrome P450</fullName>
    </submittedName>
</protein>
<dbReference type="PRINTS" id="PR00359">
    <property type="entry name" value="BP450"/>
</dbReference>
<dbReference type="GO" id="GO:0004497">
    <property type="term" value="F:monooxygenase activity"/>
    <property type="evidence" value="ECO:0007669"/>
    <property type="project" value="InterPro"/>
</dbReference>
<keyword evidence="3" id="KW-1185">Reference proteome</keyword>
<dbReference type="Proteomes" id="UP000693972">
    <property type="component" value="Unassembled WGS sequence"/>
</dbReference>
<dbReference type="GO" id="GO:0005506">
    <property type="term" value="F:iron ion binding"/>
    <property type="evidence" value="ECO:0007669"/>
    <property type="project" value="InterPro"/>
</dbReference>
<dbReference type="GO" id="GO:0016705">
    <property type="term" value="F:oxidoreductase activity, acting on paired donors, with incorporation or reduction of molecular oxygen"/>
    <property type="evidence" value="ECO:0007669"/>
    <property type="project" value="InterPro"/>
</dbReference>
<dbReference type="AlphaFoldDB" id="A0A975TUV1"/>
<dbReference type="GO" id="GO:0020037">
    <property type="term" value="F:heme binding"/>
    <property type="evidence" value="ECO:0007669"/>
    <property type="project" value="InterPro"/>
</dbReference>
<dbReference type="Gene3D" id="1.10.630.10">
    <property type="entry name" value="Cytochrome P450"/>
    <property type="match status" value="1"/>
</dbReference>
<sequence>MSNKGFGERIDGRVWWDVPTKRKKTLEGFEAARAAFQTRRYFLEETQTQEPTPAEGARGLQRAFCRHWQSRWVKSYTSDASVGPVAKAEIRKRQGAAFEKRNTRMIRKRLGQAFDGLTAGETFELNRDFARPFSFMTAADLLGLDLEPDLCHRAAEAGDLQIAQESAPEDKYPSYRALQSLHRAITTCLDTGGVADGGLMAWLLDLEQARNLDRDFSVMSAANLLAGSVTLGTALAICLDQILKSPALLQCREADLPQLIDEILRLAPPARNVRLMGQSAEEGTPELLSFNVARANRDPAVFSCPHEISFDRPPHQHLSFGSGAHICDGVKLVRLSLKLAIPEIIQRAQGLKVWEVEKMIFHARFTDLTPSEMT</sequence>
<dbReference type="CDD" id="cd00302">
    <property type="entry name" value="cytochrome_P450"/>
    <property type="match status" value="1"/>
</dbReference>
<dbReference type="PANTHER" id="PTHR46696:SF6">
    <property type="entry name" value="P450, PUTATIVE (EUROFUNG)-RELATED"/>
    <property type="match status" value="1"/>
</dbReference>
<gene>
    <name evidence="2" type="ORF">KUL25_21140</name>
</gene>
<name>A0A975TUV1_9RHOB</name>
<dbReference type="EMBL" id="JAIMBW010000001">
    <property type="protein sequence ID" value="MBY4895275.1"/>
    <property type="molecule type" value="Genomic_DNA"/>
</dbReference>
<evidence type="ECO:0000256" key="1">
    <source>
        <dbReference type="ARBA" id="ARBA00010617"/>
    </source>
</evidence>
<comment type="similarity">
    <text evidence="1">Belongs to the cytochrome P450 family.</text>
</comment>
<accession>A0A975TUV1</accession>
<dbReference type="EMBL" id="CP078073">
    <property type="protein sequence ID" value="QXL87870.1"/>
    <property type="molecule type" value="Genomic_DNA"/>
</dbReference>
<organism evidence="2">
    <name type="scientific">Gymnodinialimonas phycosphaerae</name>
    <dbReference type="NCBI Taxonomy" id="2841589"/>
    <lineage>
        <taxon>Bacteria</taxon>
        <taxon>Pseudomonadati</taxon>
        <taxon>Pseudomonadota</taxon>
        <taxon>Alphaproteobacteria</taxon>
        <taxon>Rhodobacterales</taxon>
        <taxon>Paracoccaceae</taxon>
        <taxon>Gymnodinialimonas</taxon>
    </lineage>
</organism>
<dbReference type="InterPro" id="IPR002397">
    <property type="entry name" value="Cyt_P450_B"/>
</dbReference>
<dbReference type="PANTHER" id="PTHR46696">
    <property type="entry name" value="P450, PUTATIVE (EUROFUNG)-RELATED"/>
    <property type="match status" value="1"/>
</dbReference>
<dbReference type="InterPro" id="IPR036396">
    <property type="entry name" value="Cyt_P450_sf"/>
</dbReference>
<reference evidence="2 3" key="1">
    <citation type="submission" date="2021-07" db="EMBL/GenBank/DDBJ databases">
        <title>Karlodiniumbacter phycospheric gen. nov., sp. nov., a phycosphere bacterium isolated from karlodinium veneficum.</title>
        <authorList>
            <person name="Peng Y."/>
            <person name="Jiang L."/>
            <person name="Lee J."/>
        </authorList>
    </citation>
    <scope>NUCLEOTIDE SEQUENCE</scope>
    <source>
        <strain evidence="2 3">N5</strain>
    </source>
</reference>
<proteinExistence type="inferred from homology"/>
<evidence type="ECO:0000313" key="3">
    <source>
        <dbReference type="Proteomes" id="UP000693972"/>
    </source>
</evidence>
<evidence type="ECO:0000313" key="2">
    <source>
        <dbReference type="EMBL" id="QXL87870.1"/>
    </source>
</evidence>
<dbReference type="RefSeq" id="WP_257894718.1">
    <property type="nucleotide sequence ID" value="NZ_JAIMBW010000001.1"/>
</dbReference>
<dbReference type="SUPFAM" id="SSF48264">
    <property type="entry name" value="Cytochrome P450"/>
    <property type="match status" value="1"/>
</dbReference>